<sequence length="156" mass="16821">MTTTVNPIPDGYHSLTPFIVCSDASGAIDFYRQVFGAEVISRHDNPDGTVAHAEIRIGDSILQLSDPSPEFGLIPPSPDGASASLTLYCEDVDTVFARAVAAGATVREPVQTFVTGDRFCSIVDPHGRRWAIMTRVEDVPAEEAERRVSEWVAGTS</sequence>
<dbReference type="PANTHER" id="PTHR34109:SF1">
    <property type="entry name" value="VOC DOMAIN-CONTAINING PROTEIN"/>
    <property type="match status" value="1"/>
</dbReference>
<evidence type="ECO:0000313" key="3">
    <source>
        <dbReference type="Proteomes" id="UP000460435"/>
    </source>
</evidence>
<dbReference type="RefSeq" id="WP_162449912.1">
    <property type="nucleotide sequence ID" value="NZ_WLZY01000002.1"/>
</dbReference>
<accession>A0A7K3M1T4</accession>
<dbReference type="Gene3D" id="3.30.720.110">
    <property type="match status" value="1"/>
</dbReference>
<dbReference type="InterPro" id="IPR029068">
    <property type="entry name" value="Glyas_Bleomycin-R_OHBP_Dase"/>
</dbReference>
<evidence type="ECO:0000313" key="2">
    <source>
        <dbReference type="EMBL" id="NDL57253.1"/>
    </source>
</evidence>
<comment type="caution">
    <text evidence="2">The sequence shown here is derived from an EMBL/GenBank/DDBJ whole genome shotgun (WGS) entry which is preliminary data.</text>
</comment>
<dbReference type="CDD" id="cd07246">
    <property type="entry name" value="VOC_like"/>
    <property type="match status" value="1"/>
</dbReference>
<dbReference type="PROSITE" id="PS51819">
    <property type="entry name" value="VOC"/>
    <property type="match status" value="1"/>
</dbReference>
<dbReference type="InterPro" id="IPR004360">
    <property type="entry name" value="Glyas_Fos-R_dOase_dom"/>
</dbReference>
<dbReference type="SUPFAM" id="SSF54593">
    <property type="entry name" value="Glyoxalase/Bleomycin resistance protein/Dihydroxybiphenyl dioxygenase"/>
    <property type="match status" value="1"/>
</dbReference>
<feature type="domain" description="VOC" evidence="1">
    <location>
        <begin position="11"/>
        <end position="135"/>
    </location>
</feature>
<organism evidence="2 3">
    <name type="scientific">Phytoactinopolyspora mesophila</name>
    <dbReference type="NCBI Taxonomy" id="2650750"/>
    <lineage>
        <taxon>Bacteria</taxon>
        <taxon>Bacillati</taxon>
        <taxon>Actinomycetota</taxon>
        <taxon>Actinomycetes</taxon>
        <taxon>Jiangellales</taxon>
        <taxon>Jiangellaceae</taxon>
        <taxon>Phytoactinopolyspora</taxon>
    </lineage>
</organism>
<dbReference type="EMBL" id="WLZY01000002">
    <property type="protein sequence ID" value="NDL57253.1"/>
    <property type="molecule type" value="Genomic_DNA"/>
</dbReference>
<dbReference type="InterPro" id="IPR037523">
    <property type="entry name" value="VOC_core"/>
</dbReference>
<dbReference type="Pfam" id="PF00903">
    <property type="entry name" value="Glyoxalase"/>
    <property type="match status" value="1"/>
</dbReference>
<gene>
    <name evidence="2" type="ORF">F7O44_09245</name>
</gene>
<dbReference type="Proteomes" id="UP000460435">
    <property type="component" value="Unassembled WGS sequence"/>
</dbReference>
<dbReference type="PANTHER" id="PTHR34109">
    <property type="entry name" value="BNAUNNG04460D PROTEIN-RELATED"/>
    <property type="match status" value="1"/>
</dbReference>
<evidence type="ECO:0000259" key="1">
    <source>
        <dbReference type="PROSITE" id="PS51819"/>
    </source>
</evidence>
<dbReference type="AlphaFoldDB" id="A0A7K3M1T4"/>
<reference evidence="2 3" key="1">
    <citation type="submission" date="2019-11" db="EMBL/GenBank/DDBJ databases">
        <authorList>
            <person name="Li X.-J."/>
            <person name="Feng X.-M."/>
        </authorList>
    </citation>
    <scope>NUCLEOTIDE SEQUENCE [LARGE SCALE GENOMIC DNA]</scope>
    <source>
        <strain evidence="2 3">XMNu-373</strain>
    </source>
</reference>
<name>A0A7K3M1T4_9ACTN</name>
<keyword evidence="3" id="KW-1185">Reference proteome</keyword>
<proteinExistence type="predicted"/>
<protein>
    <submittedName>
        <fullName evidence="2">VOC family protein</fullName>
    </submittedName>
</protein>
<dbReference type="Gene3D" id="3.30.720.120">
    <property type="match status" value="1"/>
</dbReference>